<dbReference type="RefSeq" id="XP_009771848.1">
    <property type="nucleotide sequence ID" value="XM_009773546.1"/>
</dbReference>
<dbReference type="OrthoDB" id="1738821at2759"/>
<accession>A0A1U7VZQ0</accession>
<reference evidence="1" key="1">
    <citation type="journal article" date="2013" name="Genome Biol.">
        <title>Reference genomes and transcriptomes of Nicotiana sylvestris and Nicotiana tomentosiformis.</title>
        <authorList>
            <person name="Sierro N."/>
            <person name="Battey J.N."/>
            <person name="Ouadi S."/>
            <person name="Bovet L."/>
            <person name="Goepfert S."/>
            <person name="Bakaher N."/>
            <person name="Peitsch M.C."/>
            <person name="Ivanov N.V."/>
        </authorList>
    </citation>
    <scope>NUCLEOTIDE SEQUENCE [LARGE SCALE GENOMIC DNA]</scope>
</reference>
<dbReference type="Proteomes" id="UP000189701">
    <property type="component" value="Unplaced"/>
</dbReference>
<reference evidence="2" key="2">
    <citation type="submission" date="2025-08" db="UniProtKB">
        <authorList>
            <consortium name="RefSeq"/>
        </authorList>
    </citation>
    <scope>IDENTIFICATION</scope>
    <source>
        <tissue evidence="2">Leaf</tissue>
    </source>
</reference>
<organism evidence="1 2">
    <name type="scientific">Nicotiana sylvestris</name>
    <name type="common">Wood tobacco</name>
    <name type="synonym">South American tobacco</name>
    <dbReference type="NCBI Taxonomy" id="4096"/>
    <lineage>
        <taxon>Eukaryota</taxon>
        <taxon>Viridiplantae</taxon>
        <taxon>Streptophyta</taxon>
        <taxon>Embryophyta</taxon>
        <taxon>Tracheophyta</taxon>
        <taxon>Spermatophyta</taxon>
        <taxon>Magnoliopsida</taxon>
        <taxon>eudicotyledons</taxon>
        <taxon>Gunneridae</taxon>
        <taxon>Pentapetalae</taxon>
        <taxon>asterids</taxon>
        <taxon>lamiids</taxon>
        <taxon>Solanales</taxon>
        <taxon>Solanaceae</taxon>
        <taxon>Nicotianoideae</taxon>
        <taxon>Nicotianeae</taxon>
        <taxon>Nicotiana</taxon>
    </lineage>
</organism>
<dbReference type="AlphaFoldDB" id="A0A1U7VZQ0"/>
<dbReference type="Gene3D" id="3.30.70.270">
    <property type="match status" value="1"/>
</dbReference>
<evidence type="ECO:0000313" key="1">
    <source>
        <dbReference type="Proteomes" id="UP000189701"/>
    </source>
</evidence>
<sequence length="262" mass="30166">MRVRRSLGKVLGFFVSQCGIEVDPDQIKVFEGIPELLITKKQVQRLTGRIAALSRFISHSSDRCHKFFGMLKKYHSLEWTPKCIQDLQELKAYLSLPPLLSKPEPRKQLLVYLAISEVVITTEICRILPEFDECQLDQIPRVQNIKVDSLAKLASTTKSITTENKSVVHLLNLSLDQIMVRTINLTWDWRRRIIAYLQYGTLPSDKKEAKKLRMQADRYSLLHSDLYKRTYGAPLVKCLGPKQDQRILEEVYEGHCSAHSGN</sequence>
<protein>
    <submittedName>
        <fullName evidence="2">Uncharacterized protein LOC104222315</fullName>
    </submittedName>
</protein>
<name>A0A1U7VZQ0_NICSY</name>
<dbReference type="eggNOG" id="KOG0017">
    <property type="taxonomic scope" value="Eukaryota"/>
</dbReference>
<dbReference type="SUPFAM" id="SSF56672">
    <property type="entry name" value="DNA/RNA polymerases"/>
    <property type="match status" value="1"/>
</dbReference>
<dbReference type="PANTHER" id="PTHR48475:SF2">
    <property type="entry name" value="RIBONUCLEASE H"/>
    <property type="match status" value="1"/>
</dbReference>
<gene>
    <name evidence="2" type="primary">LOC104222315</name>
</gene>
<dbReference type="InterPro" id="IPR043502">
    <property type="entry name" value="DNA/RNA_pol_sf"/>
</dbReference>
<keyword evidence="1" id="KW-1185">Reference proteome</keyword>
<proteinExistence type="predicted"/>
<evidence type="ECO:0000313" key="2">
    <source>
        <dbReference type="RefSeq" id="XP_009771848.1"/>
    </source>
</evidence>
<dbReference type="InterPro" id="IPR043128">
    <property type="entry name" value="Rev_trsase/Diguanyl_cyclase"/>
</dbReference>
<dbReference type="PANTHER" id="PTHR48475">
    <property type="entry name" value="RIBONUCLEASE H"/>
    <property type="match status" value="1"/>
</dbReference>